<reference evidence="1 2" key="2">
    <citation type="submission" date="2018-11" db="EMBL/GenBank/DDBJ databases">
        <authorList>
            <consortium name="Pathogen Informatics"/>
        </authorList>
    </citation>
    <scope>NUCLEOTIDE SEQUENCE [LARGE SCALE GENOMIC DNA]</scope>
</reference>
<dbReference type="AlphaFoldDB" id="A0A0R3R722"/>
<name>A0A0R3R722_9BILA</name>
<evidence type="ECO:0000313" key="2">
    <source>
        <dbReference type="Proteomes" id="UP000280834"/>
    </source>
</evidence>
<gene>
    <name evidence="1" type="ORF">BTMF_LOCUS13807</name>
</gene>
<evidence type="ECO:0000313" key="3">
    <source>
        <dbReference type="WBParaSite" id="BTMF_0001582001-mRNA-1"/>
    </source>
</evidence>
<sequence>MDGIAKITFRTNYVKFDSLIGIFSCFRHSTFRFRYVICYCL</sequence>
<dbReference type="Proteomes" id="UP000280834">
    <property type="component" value="Unassembled WGS sequence"/>
</dbReference>
<proteinExistence type="predicted"/>
<dbReference type="WBParaSite" id="BTMF_0001582001-mRNA-1">
    <property type="protein sequence ID" value="BTMF_0001582001-mRNA-1"/>
    <property type="gene ID" value="BTMF_0001582001"/>
</dbReference>
<organism evidence="3">
    <name type="scientific">Brugia timori</name>
    <dbReference type="NCBI Taxonomy" id="42155"/>
    <lineage>
        <taxon>Eukaryota</taxon>
        <taxon>Metazoa</taxon>
        <taxon>Ecdysozoa</taxon>
        <taxon>Nematoda</taxon>
        <taxon>Chromadorea</taxon>
        <taxon>Rhabditida</taxon>
        <taxon>Spirurina</taxon>
        <taxon>Spiruromorpha</taxon>
        <taxon>Filarioidea</taxon>
        <taxon>Onchocercidae</taxon>
        <taxon>Brugia</taxon>
    </lineage>
</organism>
<dbReference type="EMBL" id="UZAG01020485">
    <property type="protein sequence ID" value="VDO46888.1"/>
    <property type="molecule type" value="Genomic_DNA"/>
</dbReference>
<accession>A0A0R3R722</accession>
<protein>
    <submittedName>
        <fullName evidence="1 3">Uncharacterized protein</fullName>
    </submittedName>
</protein>
<reference evidence="3" key="1">
    <citation type="submission" date="2017-02" db="UniProtKB">
        <authorList>
            <consortium name="WormBaseParasite"/>
        </authorList>
    </citation>
    <scope>IDENTIFICATION</scope>
</reference>
<evidence type="ECO:0000313" key="1">
    <source>
        <dbReference type="EMBL" id="VDO46888.1"/>
    </source>
</evidence>
<keyword evidence="2" id="KW-1185">Reference proteome</keyword>